<name>A0A290ZCG9_9PSEU</name>
<dbReference type="Gene3D" id="1.25.10.10">
    <property type="entry name" value="Leucine-rich Repeat Variant"/>
    <property type="match status" value="2"/>
</dbReference>
<dbReference type="EMBL" id="CP023445">
    <property type="protein sequence ID" value="ATE56669.1"/>
    <property type="molecule type" value="Genomic_DNA"/>
</dbReference>
<dbReference type="Proteomes" id="UP000218505">
    <property type="component" value="Chromosome"/>
</dbReference>
<protein>
    <recommendedName>
        <fullName evidence="4">HEAT repeat protein</fullName>
    </recommendedName>
</protein>
<dbReference type="Pfam" id="PF13646">
    <property type="entry name" value="HEAT_2"/>
    <property type="match status" value="1"/>
</dbReference>
<dbReference type="InterPro" id="IPR004155">
    <property type="entry name" value="PBS_lyase_HEAT"/>
</dbReference>
<dbReference type="InterPro" id="IPR016024">
    <property type="entry name" value="ARM-type_fold"/>
</dbReference>
<keyword evidence="3" id="KW-1185">Reference proteome</keyword>
<dbReference type="AlphaFoldDB" id="A0A290ZCG9"/>
<feature type="compositionally biased region" description="Basic and acidic residues" evidence="1">
    <location>
        <begin position="330"/>
        <end position="340"/>
    </location>
</feature>
<evidence type="ECO:0000313" key="3">
    <source>
        <dbReference type="Proteomes" id="UP000218505"/>
    </source>
</evidence>
<dbReference type="SUPFAM" id="SSF48371">
    <property type="entry name" value="ARM repeat"/>
    <property type="match status" value="1"/>
</dbReference>
<evidence type="ECO:0008006" key="4">
    <source>
        <dbReference type="Google" id="ProtNLM"/>
    </source>
</evidence>
<gene>
    <name evidence="2" type="ORF">CNX65_28105</name>
</gene>
<reference evidence="2" key="1">
    <citation type="submission" date="2017-09" db="EMBL/GenBank/DDBJ databases">
        <title>Complete Genome Sequence of ansamitocin-producing Bacterium Actinosynnema pretiosum X47.</title>
        <authorList>
            <person name="Cao G."/>
            <person name="Zong G."/>
            <person name="Zhong C."/>
            <person name="Fu J."/>
        </authorList>
    </citation>
    <scope>NUCLEOTIDE SEQUENCE [LARGE SCALE GENOMIC DNA]</scope>
    <source>
        <strain evidence="2">X47</strain>
    </source>
</reference>
<feature type="region of interest" description="Disordered" evidence="1">
    <location>
        <begin position="330"/>
        <end position="358"/>
    </location>
</feature>
<dbReference type="InterPro" id="IPR011989">
    <property type="entry name" value="ARM-like"/>
</dbReference>
<evidence type="ECO:0000313" key="2">
    <source>
        <dbReference type="EMBL" id="ATE56669.1"/>
    </source>
</evidence>
<accession>A0A290ZCG9</accession>
<proteinExistence type="predicted"/>
<evidence type="ECO:0000256" key="1">
    <source>
        <dbReference type="SAM" id="MobiDB-lite"/>
    </source>
</evidence>
<dbReference type="KEGG" id="apre:CNX65_28105"/>
<dbReference type="SMART" id="SM00567">
    <property type="entry name" value="EZ_HEAT"/>
    <property type="match status" value="5"/>
</dbReference>
<sequence>MGDGADGRAELLAELECQDPRRYWARRDALALVGDLPEAAPVLVAALGREPDRAEGASHSERGNATAFAELVAARCLRVPRPDLVPPLLEAARGPTPHRSALAVVLGRWRVVEAVPLLAEWVVGPDEVGALRSAEALSALARDRDLGAVVPEVVVPALLVALGKAAGPSASDRRHAVLNALRRTGDARGEAVALACLDDPAPEVRTAAAWLLAEVGGVESLPRLGELASGEHARAALTGLLRLADKGSAPALRRVLATGDRRSRLLALRALERCGEWRVPGDDCAETLLLGRIGDPETARERLVAALSHADPAVRAVAVTSLRLRGRPELARPALDDPSPHVRTAARGVLDAPPPAAG</sequence>
<organism evidence="2 3">
    <name type="scientific">Actinosynnema pretiosum</name>
    <dbReference type="NCBI Taxonomy" id="42197"/>
    <lineage>
        <taxon>Bacteria</taxon>
        <taxon>Bacillati</taxon>
        <taxon>Actinomycetota</taxon>
        <taxon>Actinomycetes</taxon>
        <taxon>Pseudonocardiales</taxon>
        <taxon>Pseudonocardiaceae</taxon>
        <taxon>Actinosynnema</taxon>
    </lineage>
</organism>
<dbReference type="RefSeq" id="WP_096496437.1">
    <property type="nucleotide sequence ID" value="NZ_CP023445.1"/>
</dbReference>